<dbReference type="PANTHER" id="PTHR43567:SF1">
    <property type="entry name" value="FLAVOREDOXIN"/>
    <property type="match status" value="1"/>
</dbReference>
<dbReference type="InterPro" id="IPR052174">
    <property type="entry name" value="Flavoredoxin"/>
</dbReference>
<accession>A0A6I0DWJ6</accession>
<dbReference type="EMBL" id="WBWX01000001">
    <property type="protein sequence ID" value="KAB2803403.1"/>
    <property type="molecule type" value="Genomic_DNA"/>
</dbReference>
<name>A0A6I0DWJ6_BRUAN</name>
<reference evidence="5 6" key="1">
    <citation type="submission" date="2019-09" db="EMBL/GenBank/DDBJ databases">
        <title>Taxonomic organization of the family Brucellaceae based on a phylogenomic approach.</title>
        <authorList>
            <person name="Leclercq S."/>
            <person name="Cloeckaert A."/>
            <person name="Zygmunt M.S."/>
        </authorList>
    </citation>
    <scope>NUCLEOTIDE SEQUENCE [LARGE SCALE GENOMIC DNA]</scope>
    <source>
        <strain evidence="5 6">CCUG 34461</strain>
    </source>
</reference>
<protein>
    <submittedName>
        <fullName evidence="5">Flavin reductase family protein</fullName>
    </submittedName>
</protein>
<evidence type="ECO:0000256" key="2">
    <source>
        <dbReference type="ARBA" id="ARBA00022630"/>
    </source>
</evidence>
<gene>
    <name evidence="5" type="ORF">F9L06_04440</name>
</gene>
<comment type="similarity">
    <text evidence="3">Belongs to the flavoredoxin family.</text>
</comment>
<dbReference type="GeneID" id="92817403"/>
<comment type="cofactor">
    <cofactor evidence="1">
        <name>FMN</name>
        <dbReference type="ChEBI" id="CHEBI:58210"/>
    </cofactor>
</comment>
<comment type="caution">
    <text evidence="5">The sequence shown here is derived from an EMBL/GenBank/DDBJ whole genome shotgun (WGS) entry which is preliminary data.</text>
</comment>
<keyword evidence="2" id="KW-0285">Flavoprotein</keyword>
<evidence type="ECO:0000256" key="1">
    <source>
        <dbReference type="ARBA" id="ARBA00001917"/>
    </source>
</evidence>
<dbReference type="InterPro" id="IPR002563">
    <property type="entry name" value="Flavin_Rdtase-like_dom"/>
</dbReference>
<proteinExistence type="inferred from homology"/>
<feature type="domain" description="Flavin reductase like" evidence="4">
    <location>
        <begin position="15"/>
        <end position="162"/>
    </location>
</feature>
<evidence type="ECO:0000259" key="4">
    <source>
        <dbReference type="SMART" id="SM00903"/>
    </source>
</evidence>
<organism evidence="5 6">
    <name type="scientific">Brucella anthropi</name>
    <name type="common">Ochrobactrum anthropi</name>
    <dbReference type="NCBI Taxonomy" id="529"/>
    <lineage>
        <taxon>Bacteria</taxon>
        <taxon>Pseudomonadati</taxon>
        <taxon>Pseudomonadota</taxon>
        <taxon>Alphaproteobacteria</taxon>
        <taxon>Hyphomicrobiales</taxon>
        <taxon>Brucellaceae</taxon>
        <taxon>Brucella/Ochrobactrum group</taxon>
        <taxon>Brucella</taxon>
    </lineage>
</organism>
<dbReference type="RefSeq" id="WP_023112350.1">
    <property type="nucleotide sequence ID" value="NZ_WBWX01000001.1"/>
</dbReference>
<sequence length="194" mass="21541">MTEHVLSVALDDAYRLITHGPTVLVSARHSGVDDVMAAAWACALDFSPPRLTVVLDKITRTRELIEASGEFVIQIPTVAQARLVHEVGSRSLHQDPDKLQNCGVELLRFDGFDQPFVAGASAWLACRLIPEVRNQETYDLFIGEVVGAWADARAFSDGRWRYEHADPVWRSLHHVAGGHFYTIGDALDVPLTQR</sequence>
<dbReference type="SUPFAM" id="SSF50475">
    <property type="entry name" value="FMN-binding split barrel"/>
    <property type="match status" value="1"/>
</dbReference>
<dbReference type="PANTHER" id="PTHR43567">
    <property type="entry name" value="FLAVOREDOXIN-RELATED-RELATED"/>
    <property type="match status" value="1"/>
</dbReference>
<evidence type="ECO:0000313" key="6">
    <source>
        <dbReference type="Proteomes" id="UP000441102"/>
    </source>
</evidence>
<dbReference type="Pfam" id="PF01613">
    <property type="entry name" value="Flavin_Reduct"/>
    <property type="match status" value="1"/>
</dbReference>
<evidence type="ECO:0000256" key="3">
    <source>
        <dbReference type="ARBA" id="ARBA00038054"/>
    </source>
</evidence>
<dbReference type="Proteomes" id="UP000441102">
    <property type="component" value="Unassembled WGS sequence"/>
</dbReference>
<dbReference type="GO" id="GO:0010181">
    <property type="term" value="F:FMN binding"/>
    <property type="evidence" value="ECO:0007669"/>
    <property type="project" value="InterPro"/>
</dbReference>
<dbReference type="SMART" id="SM00903">
    <property type="entry name" value="Flavin_Reduct"/>
    <property type="match status" value="1"/>
</dbReference>
<dbReference type="Gene3D" id="2.30.110.10">
    <property type="entry name" value="Electron Transport, Fmn-binding Protein, Chain A"/>
    <property type="match status" value="1"/>
</dbReference>
<evidence type="ECO:0000313" key="5">
    <source>
        <dbReference type="EMBL" id="KAB2803403.1"/>
    </source>
</evidence>
<dbReference type="AlphaFoldDB" id="A0A6I0DWJ6"/>
<dbReference type="GO" id="GO:0016646">
    <property type="term" value="F:oxidoreductase activity, acting on the CH-NH group of donors, NAD or NADP as acceptor"/>
    <property type="evidence" value="ECO:0007669"/>
    <property type="project" value="UniProtKB-ARBA"/>
</dbReference>
<dbReference type="InterPro" id="IPR012349">
    <property type="entry name" value="Split_barrel_FMN-bd"/>
</dbReference>